<dbReference type="RefSeq" id="XP_058308090.1">
    <property type="nucleotide sequence ID" value="XM_058451552.1"/>
</dbReference>
<dbReference type="AlphaFoldDB" id="A0A9W9MLL7"/>
<reference evidence="2" key="1">
    <citation type="submission" date="2022-12" db="EMBL/GenBank/DDBJ databases">
        <authorList>
            <person name="Petersen C."/>
        </authorList>
    </citation>
    <scope>NUCLEOTIDE SEQUENCE</scope>
    <source>
        <strain evidence="2">IBT 15544</strain>
    </source>
</reference>
<dbReference type="GeneID" id="83178853"/>
<feature type="compositionally biased region" description="Low complexity" evidence="1">
    <location>
        <begin position="16"/>
        <end position="29"/>
    </location>
</feature>
<keyword evidence="3" id="KW-1185">Reference proteome</keyword>
<proteinExistence type="predicted"/>
<feature type="region of interest" description="Disordered" evidence="1">
    <location>
        <begin position="16"/>
        <end position="43"/>
    </location>
</feature>
<evidence type="ECO:0000256" key="1">
    <source>
        <dbReference type="SAM" id="MobiDB-lite"/>
    </source>
</evidence>
<evidence type="ECO:0000313" key="2">
    <source>
        <dbReference type="EMBL" id="KAJ5203611.1"/>
    </source>
</evidence>
<organism evidence="2 3">
    <name type="scientific">Penicillium cinerascens</name>
    <dbReference type="NCBI Taxonomy" id="70096"/>
    <lineage>
        <taxon>Eukaryota</taxon>
        <taxon>Fungi</taxon>
        <taxon>Dikarya</taxon>
        <taxon>Ascomycota</taxon>
        <taxon>Pezizomycotina</taxon>
        <taxon>Eurotiomycetes</taxon>
        <taxon>Eurotiomycetidae</taxon>
        <taxon>Eurotiales</taxon>
        <taxon>Aspergillaceae</taxon>
        <taxon>Penicillium</taxon>
    </lineage>
</organism>
<dbReference type="OrthoDB" id="4359445at2759"/>
<comment type="caution">
    <text evidence="2">The sequence shown here is derived from an EMBL/GenBank/DDBJ whole genome shotgun (WGS) entry which is preliminary data.</text>
</comment>
<accession>A0A9W9MLL7</accession>
<name>A0A9W9MLL7_9EURO</name>
<evidence type="ECO:0000313" key="3">
    <source>
        <dbReference type="Proteomes" id="UP001150904"/>
    </source>
</evidence>
<reference evidence="2" key="2">
    <citation type="journal article" date="2023" name="IMA Fungus">
        <title>Comparative genomic study of the Penicillium genus elucidates a diverse pangenome and 15 lateral gene transfer events.</title>
        <authorList>
            <person name="Petersen C."/>
            <person name="Sorensen T."/>
            <person name="Nielsen M.R."/>
            <person name="Sondergaard T.E."/>
            <person name="Sorensen J.L."/>
            <person name="Fitzpatrick D.A."/>
            <person name="Frisvad J.C."/>
            <person name="Nielsen K.L."/>
        </authorList>
    </citation>
    <scope>NUCLEOTIDE SEQUENCE</scope>
    <source>
        <strain evidence="2">IBT 15544</strain>
    </source>
</reference>
<gene>
    <name evidence="2" type="ORF">N7498_004490</name>
</gene>
<dbReference type="Proteomes" id="UP001150904">
    <property type="component" value="Unassembled WGS sequence"/>
</dbReference>
<sequence>MASIPIGFLFAELGSTDSTESVSSVASAPTSPPPMEAPPEGTYYDTPELGIAAVNAFAQEHSYALTTRRSKRTKKGVLKTIRLSYDRGREYDIRWQEKQDNPIRKT</sequence>
<dbReference type="EMBL" id="JAPQKR010000012">
    <property type="protein sequence ID" value="KAJ5203611.1"/>
    <property type="molecule type" value="Genomic_DNA"/>
</dbReference>
<protein>
    <submittedName>
        <fullName evidence="2">Uncharacterized protein</fullName>
    </submittedName>
</protein>